<organism evidence="1 2">
    <name type="scientific">Neobacillus rhizophilus</name>
    <dbReference type="NCBI Taxonomy" id="2833579"/>
    <lineage>
        <taxon>Bacteria</taxon>
        <taxon>Bacillati</taxon>
        <taxon>Bacillota</taxon>
        <taxon>Bacilli</taxon>
        <taxon>Bacillales</taxon>
        <taxon>Bacillaceae</taxon>
        <taxon>Neobacillus</taxon>
    </lineage>
</organism>
<accession>A0A942YRT1</accession>
<dbReference type="RefSeq" id="WP_213115705.1">
    <property type="nucleotide sequence ID" value="NZ_JAGYPF010000001.1"/>
</dbReference>
<reference evidence="1" key="1">
    <citation type="submission" date="2021-05" db="EMBL/GenBank/DDBJ databases">
        <title>Novel Bacillus species.</title>
        <authorList>
            <person name="Liu G."/>
        </authorList>
    </citation>
    <scope>NUCLEOTIDE SEQUENCE</scope>
    <source>
        <strain evidence="1">FJAT-49825</strain>
    </source>
</reference>
<evidence type="ECO:0000313" key="2">
    <source>
        <dbReference type="Proteomes" id="UP000679749"/>
    </source>
</evidence>
<name>A0A942YRT1_9BACI</name>
<protein>
    <submittedName>
        <fullName evidence="1">Uncharacterized protein</fullName>
    </submittedName>
</protein>
<gene>
    <name evidence="1" type="ORF">KHA99_01720</name>
</gene>
<dbReference type="Proteomes" id="UP000679749">
    <property type="component" value="Unassembled WGS sequence"/>
</dbReference>
<comment type="caution">
    <text evidence="1">The sequence shown here is derived from an EMBL/GenBank/DDBJ whole genome shotgun (WGS) entry which is preliminary data.</text>
</comment>
<evidence type="ECO:0000313" key="1">
    <source>
        <dbReference type="EMBL" id="MBS4211168.1"/>
    </source>
</evidence>
<proteinExistence type="predicted"/>
<dbReference type="AlphaFoldDB" id="A0A942YRT1"/>
<sequence length="169" mass="19286">MNKKWEKQIDPNNKYGGAFILGDRNFELPEAAVVSVTRGEHFNIPRLIINGFLNQMIMKAMSKNDNLLYAELRGQLDGGIGQTLTVWKAGKDMNSFRTGGIHNFARKFFSWVFYSGKVQSYFLTWKVNGHIPTYEEAAEIVTTYGRHFDGGKLVRKAQQPKDLDHKKPS</sequence>
<dbReference type="EMBL" id="JAGYPF010000001">
    <property type="protein sequence ID" value="MBS4211168.1"/>
    <property type="molecule type" value="Genomic_DNA"/>
</dbReference>
<keyword evidence="2" id="KW-1185">Reference proteome</keyword>